<dbReference type="Proteomes" id="UP000225722">
    <property type="component" value="Segment"/>
</dbReference>
<sequence length="103" mass="11640">MRKATKVCVDVDIDMVDYLQPLLKENTKSKTVHAALSILCKYDIETIKAGEFDQIHALQLPEQLKRRLCQVTGYTVWQAAAIEAITTFMDQKIAEQQGDKNNG</sequence>
<reference evidence="2" key="1">
    <citation type="submission" date="2015-12" db="EMBL/GenBank/DDBJ databases">
        <authorList>
            <person name="Sencilo A."/>
            <person name="Bamford D.H."/>
            <person name="Roine E."/>
        </authorList>
    </citation>
    <scope>NUCLEOTIDE SEQUENCE [LARGE SCALE GENOMIC DNA]</scope>
</reference>
<protein>
    <submittedName>
        <fullName evidence="1">Uncharacterized protein</fullName>
    </submittedName>
</protein>
<keyword evidence="2" id="KW-1185">Reference proteome</keyword>
<dbReference type="EMBL" id="KU230356">
    <property type="protein sequence ID" value="ALY07634.1"/>
    <property type="molecule type" value="Genomic_DNA"/>
</dbReference>
<evidence type="ECO:0000313" key="1">
    <source>
        <dbReference type="EMBL" id="ALY07634.1"/>
    </source>
</evidence>
<organism evidence="1 2">
    <name type="scientific">Nodularia phage vB_NpeS-2AV2</name>
    <dbReference type="NCBI Taxonomy" id="1777122"/>
    <lineage>
        <taxon>Viruses</taxon>
        <taxon>Duplodnaviria</taxon>
        <taxon>Heunggongvirae</taxon>
        <taxon>Uroviricota</taxon>
        <taxon>Caudoviricetes</taxon>
        <taxon>Ravarandavirus</taxon>
        <taxon>Ravarandavirus rv2AV2</taxon>
    </lineage>
</organism>
<gene>
    <name evidence="1" type="ORF">2AV2_182</name>
</gene>
<evidence type="ECO:0000313" key="2">
    <source>
        <dbReference type="Proteomes" id="UP000225722"/>
    </source>
</evidence>
<proteinExistence type="predicted"/>
<name>A0A1L2BX74_9CAUD</name>
<accession>A0A1L2BX74</accession>